<organism evidence="5 6">
    <name type="scientific">Streptococcus salivarius K12</name>
    <dbReference type="NCBI Taxonomy" id="1200793"/>
    <lineage>
        <taxon>Bacteria</taxon>
        <taxon>Bacillati</taxon>
        <taxon>Bacillota</taxon>
        <taxon>Bacilli</taxon>
        <taxon>Lactobacillales</taxon>
        <taxon>Streptococcaceae</taxon>
        <taxon>Streptococcus</taxon>
    </lineage>
</organism>
<dbReference type="SUPFAM" id="SSF50129">
    <property type="entry name" value="GroES-like"/>
    <property type="match status" value="1"/>
</dbReference>
<dbReference type="InterPro" id="IPR011032">
    <property type="entry name" value="GroES-like_sf"/>
</dbReference>
<dbReference type="GO" id="GO:0051082">
    <property type="term" value="F:unfolded protein binding"/>
    <property type="evidence" value="ECO:0007669"/>
    <property type="project" value="TreeGrafter"/>
</dbReference>
<comment type="similarity">
    <text evidence="1 3 4">Belongs to the GroES chaperonin family.</text>
</comment>
<comment type="function">
    <text evidence="3 4">Together with the chaperonin GroEL, plays an essential role in assisting protein folding. The GroEL-GroES system forms a nano-cage that allows encapsulation of the non-native substrate proteins and provides a physical environment optimized to promote and accelerate protein folding. GroES binds to the apical surface of the GroEL ring, thereby capping the opening of the GroEL channel.</text>
</comment>
<keyword evidence="3" id="KW-0963">Cytoplasm</keyword>
<dbReference type="Proteomes" id="UP000006983">
    <property type="component" value="Unassembled WGS sequence"/>
</dbReference>
<gene>
    <name evidence="3" type="primary">groES</name>
    <name evidence="3" type="synonym">groS</name>
    <name evidence="5" type="ORF">RSSL_00361</name>
</gene>
<protein>
    <recommendedName>
        <fullName evidence="3">Co-chaperonin GroES</fullName>
    </recommendedName>
    <alternativeName>
        <fullName evidence="3">10 kDa chaperonin</fullName>
    </alternativeName>
    <alternativeName>
        <fullName evidence="3">Chaperonin-10</fullName>
        <shortName evidence="3">Cpn10</shortName>
    </alternativeName>
</protein>
<reference evidence="5 6" key="1">
    <citation type="journal article" date="2012" name="J. Bacteriol.">
        <title>Genome Sequence of the Lantibiotic Bacteriocin Producer Streptococcus salivarius Strain K12.</title>
        <authorList>
            <person name="Barretto C."/>
            <person name="Alvarez-Martin P."/>
            <person name="Foata F."/>
            <person name="Renault P."/>
            <person name="Berger B."/>
        </authorList>
    </citation>
    <scope>NUCLEOTIDE SEQUENCE [LARGE SCALE GENOMIC DNA]</scope>
    <source>
        <strain evidence="5 6">K12</strain>
    </source>
</reference>
<dbReference type="PANTHER" id="PTHR10772:SF58">
    <property type="entry name" value="CO-CHAPERONIN GROES"/>
    <property type="match status" value="1"/>
</dbReference>
<keyword evidence="6" id="KW-1185">Reference proteome</keyword>
<evidence type="ECO:0000256" key="4">
    <source>
        <dbReference type="RuleBase" id="RU000535"/>
    </source>
</evidence>
<dbReference type="InterPro" id="IPR020818">
    <property type="entry name" value="Chaperonin_GroES"/>
</dbReference>
<dbReference type="NCBIfam" id="NF001528">
    <property type="entry name" value="PRK00364.1-4"/>
    <property type="match status" value="1"/>
</dbReference>
<evidence type="ECO:0000313" key="5">
    <source>
        <dbReference type="EMBL" id="EJO16287.1"/>
    </source>
</evidence>
<dbReference type="HAMAP" id="MF_00580">
    <property type="entry name" value="CH10"/>
    <property type="match status" value="1"/>
</dbReference>
<name>J7SI70_STRSL</name>
<evidence type="ECO:0000256" key="1">
    <source>
        <dbReference type="ARBA" id="ARBA00006975"/>
    </source>
</evidence>
<keyword evidence="2 3" id="KW-0143">Chaperone</keyword>
<dbReference type="PANTHER" id="PTHR10772">
    <property type="entry name" value="10 KDA HEAT SHOCK PROTEIN"/>
    <property type="match status" value="1"/>
</dbReference>
<dbReference type="InterPro" id="IPR037124">
    <property type="entry name" value="Chaperonin_GroES_sf"/>
</dbReference>
<dbReference type="GO" id="GO:0005737">
    <property type="term" value="C:cytoplasm"/>
    <property type="evidence" value="ECO:0007669"/>
    <property type="project" value="UniProtKB-SubCell"/>
</dbReference>
<dbReference type="GO" id="GO:0046872">
    <property type="term" value="F:metal ion binding"/>
    <property type="evidence" value="ECO:0007669"/>
    <property type="project" value="TreeGrafter"/>
</dbReference>
<comment type="subcellular location">
    <subcellularLocation>
        <location evidence="3">Cytoplasm</location>
    </subcellularLocation>
</comment>
<dbReference type="Pfam" id="PF00166">
    <property type="entry name" value="Cpn10"/>
    <property type="match status" value="1"/>
</dbReference>
<dbReference type="InterPro" id="IPR018369">
    <property type="entry name" value="Chaprnonin_Cpn10_CS"/>
</dbReference>
<comment type="subunit">
    <text evidence="3">Heptamer of 7 subunits arranged in a ring. Interacts with the chaperonin GroEL.</text>
</comment>
<dbReference type="SMART" id="SM00883">
    <property type="entry name" value="Cpn10"/>
    <property type="match status" value="1"/>
</dbReference>
<dbReference type="PROSITE" id="PS00681">
    <property type="entry name" value="CHAPERONINS_CPN10"/>
    <property type="match status" value="1"/>
</dbReference>
<dbReference type="AlphaFoldDB" id="J7SI70"/>
<dbReference type="GO" id="GO:0044183">
    <property type="term" value="F:protein folding chaperone"/>
    <property type="evidence" value="ECO:0007669"/>
    <property type="project" value="InterPro"/>
</dbReference>
<dbReference type="Gene3D" id="2.30.33.40">
    <property type="entry name" value="GroES chaperonin"/>
    <property type="match status" value="1"/>
</dbReference>
<dbReference type="CDD" id="cd00320">
    <property type="entry name" value="cpn10"/>
    <property type="match status" value="1"/>
</dbReference>
<evidence type="ECO:0000313" key="6">
    <source>
        <dbReference type="Proteomes" id="UP000006983"/>
    </source>
</evidence>
<sequence length="100" mass="10275">MEVIGMALKPLGDRIVVRFEETEEKTASGFVLAGASHEATKTAEVLAVGEGIRTLTGELIAPSVAAGDKVLVENGAGVNVKDGDDSVSIIREADILAVLA</sequence>
<dbReference type="FunFam" id="2.30.33.40:FF:000007">
    <property type="entry name" value="10 kDa chaperonin"/>
    <property type="match status" value="1"/>
</dbReference>
<dbReference type="PRINTS" id="PR00297">
    <property type="entry name" value="CHAPERONIN10"/>
</dbReference>
<dbReference type="GO" id="GO:0051087">
    <property type="term" value="F:protein-folding chaperone binding"/>
    <property type="evidence" value="ECO:0007669"/>
    <property type="project" value="TreeGrafter"/>
</dbReference>
<dbReference type="GO" id="GO:0005524">
    <property type="term" value="F:ATP binding"/>
    <property type="evidence" value="ECO:0007669"/>
    <property type="project" value="InterPro"/>
</dbReference>
<dbReference type="PATRIC" id="fig|1200793.3.peg.188"/>
<dbReference type="EMBL" id="ALIF01000001">
    <property type="protein sequence ID" value="EJO16287.1"/>
    <property type="molecule type" value="Genomic_DNA"/>
</dbReference>
<evidence type="ECO:0000256" key="2">
    <source>
        <dbReference type="ARBA" id="ARBA00023186"/>
    </source>
</evidence>
<accession>J7SI70</accession>
<evidence type="ECO:0000256" key="3">
    <source>
        <dbReference type="HAMAP-Rule" id="MF_00580"/>
    </source>
</evidence>
<proteinExistence type="inferred from homology"/>
<comment type="caution">
    <text evidence="5">The sequence shown here is derived from an EMBL/GenBank/DDBJ whole genome shotgun (WGS) entry which is preliminary data.</text>
</comment>